<sequence length="525" mass="57966">MPTSFRPVDKAPSTTGSLRTEPLLTPPLSHNSSEDIPFRADDADRISLNMKKRKGHRHGWHHSYPRRAPTMPTEGSFKRCRHDCKDQHVHTSTASRLRSTRSLPTMKSRTASARWQSPDRAVQCTRRWSVASKAPSTRGLATVTPVVETANRRRKNRTSDIQSPAMITLRRATIYRSPEQTSLTSFPTPTFSKREHGFLSSFLNSITGQEDYRTQANLTLQHPGYQSRALRSPSLYSNEAWPSTSSIAPPMVTEITSIEPQLTMSQPTQVINSVRRCSTKYISDDGMHEIIWDENSTSASPASVIAETVGEAQMGEQHSNDTGALQRRLSEVLTQSRRGSSSVQLDRRTSYWPGSENLSQALLPLINNSPKLAKMAREAAFRSLPRSKASRQAESVNAPVTPLFLDRQHLLVAEEAAAADGDIQYFPPLAGVENPHTRSASIISDNEAGSPLSGSPGEGEVSVEPRPRSRLGSMVGISRHQKRLSFPADTVSTNKVESRSIAQAGKSRASRKMSGDDKLPLLESR</sequence>
<dbReference type="Proteomes" id="UP001203852">
    <property type="component" value="Unassembled WGS sequence"/>
</dbReference>
<feature type="region of interest" description="Disordered" evidence="1">
    <location>
        <begin position="51"/>
        <end position="76"/>
    </location>
</feature>
<feature type="region of interest" description="Disordered" evidence="1">
    <location>
        <begin position="1"/>
        <end position="37"/>
    </location>
</feature>
<protein>
    <submittedName>
        <fullName evidence="2">Uncharacterized protein</fullName>
    </submittedName>
</protein>
<comment type="caution">
    <text evidence="2">The sequence shown here is derived from an EMBL/GenBank/DDBJ whole genome shotgun (WGS) entry which is preliminary data.</text>
</comment>
<feature type="region of interest" description="Disordered" evidence="1">
    <location>
        <begin position="442"/>
        <end position="525"/>
    </location>
</feature>
<evidence type="ECO:0000313" key="3">
    <source>
        <dbReference type="Proteomes" id="UP001203852"/>
    </source>
</evidence>
<feature type="region of interest" description="Disordered" evidence="1">
    <location>
        <begin position="98"/>
        <end position="118"/>
    </location>
</feature>
<dbReference type="EMBL" id="MU404350">
    <property type="protein sequence ID" value="KAI1619029.1"/>
    <property type="molecule type" value="Genomic_DNA"/>
</dbReference>
<reference evidence="2" key="1">
    <citation type="journal article" date="2022" name="bioRxiv">
        <title>Deciphering the potential niche of two novel black yeast fungi from a biological soil crust based on their genomes, phenotypes, and melanin regulation.</title>
        <authorList>
            <consortium name="DOE Joint Genome Institute"/>
            <person name="Carr E.C."/>
            <person name="Barton Q."/>
            <person name="Grambo S."/>
            <person name="Sullivan M."/>
            <person name="Renfro C.M."/>
            <person name="Kuo A."/>
            <person name="Pangilinan J."/>
            <person name="Lipzen A."/>
            <person name="Keymanesh K."/>
            <person name="Savage E."/>
            <person name="Barry K."/>
            <person name="Grigoriev I.V."/>
            <person name="Riekhof W.R."/>
            <person name="Harris S.S."/>
        </authorList>
    </citation>
    <scope>NUCLEOTIDE SEQUENCE</scope>
    <source>
        <strain evidence="2">JF 03-4F</strain>
    </source>
</reference>
<evidence type="ECO:0000313" key="2">
    <source>
        <dbReference type="EMBL" id="KAI1619029.1"/>
    </source>
</evidence>
<keyword evidence="3" id="KW-1185">Reference proteome</keyword>
<organism evidence="2 3">
    <name type="scientific">Exophiala viscosa</name>
    <dbReference type="NCBI Taxonomy" id="2486360"/>
    <lineage>
        <taxon>Eukaryota</taxon>
        <taxon>Fungi</taxon>
        <taxon>Dikarya</taxon>
        <taxon>Ascomycota</taxon>
        <taxon>Pezizomycotina</taxon>
        <taxon>Eurotiomycetes</taxon>
        <taxon>Chaetothyriomycetidae</taxon>
        <taxon>Chaetothyriales</taxon>
        <taxon>Herpotrichiellaceae</taxon>
        <taxon>Exophiala</taxon>
    </lineage>
</organism>
<feature type="compositionally biased region" description="Low complexity" evidence="1">
    <location>
        <begin position="447"/>
        <end position="464"/>
    </location>
</feature>
<gene>
    <name evidence="2" type="ORF">EDD36DRAFT_460663</name>
</gene>
<feature type="compositionally biased region" description="Basic and acidic residues" evidence="1">
    <location>
        <begin position="513"/>
        <end position="525"/>
    </location>
</feature>
<feature type="compositionally biased region" description="Basic residues" evidence="1">
    <location>
        <begin position="51"/>
        <end position="65"/>
    </location>
</feature>
<accession>A0AAN6IKY6</accession>
<name>A0AAN6IKY6_9EURO</name>
<evidence type="ECO:0000256" key="1">
    <source>
        <dbReference type="SAM" id="MobiDB-lite"/>
    </source>
</evidence>
<proteinExistence type="predicted"/>
<dbReference type="AlphaFoldDB" id="A0AAN6IKY6"/>